<name>A0A1D2YWK5_9BACI</name>
<dbReference type="CDD" id="cd16380">
    <property type="entry name" value="YitT_C"/>
    <property type="match status" value="1"/>
</dbReference>
<reference evidence="8 9" key="1">
    <citation type="submission" date="2016-09" db="EMBL/GenBank/DDBJ databases">
        <title>Draft genome sequence for the type strain of Vulcanibacillus modesticaldus BR, a strictly anaerobic, moderately thermophilic, and nitrate-reducing bacterium from deep sea-hydrothermal vents of the Mid-Atlantic Ridge.</title>
        <authorList>
            <person name="Abin C.A."/>
            <person name="Hollibaugh J.T."/>
        </authorList>
    </citation>
    <scope>NUCLEOTIDE SEQUENCE [LARGE SCALE GENOMIC DNA]</scope>
    <source>
        <strain evidence="8 9">BR</strain>
    </source>
</reference>
<dbReference type="AlphaFoldDB" id="A0A1D2YWK5"/>
<evidence type="ECO:0000313" key="8">
    <source>
        <dbReference type="EMBL" id="OEG00135.1"/>
    </source>
</evidence>
<comment type="caution">
    <text evidence="8">The sequence shown here is derived from an EMBL/GenBank/DDBJ whole genome shotgun (WGS) entry which is preliminary data.</text>
</comment>
<dbReference type="InterPro" id="IPR003740">
    <property type="entry name" value="YitT"/>
</dbReference>
<evidence type="ECO:0000256" key="4">
    <source>
        <dbReference type="ARBA" id="ARBA00022989"/>
    </source>
</evidence>
<dbReference type="STRING" id="337097.BHF71_06315"/>
<feature type="transmembrane region" description="Helical" evidence="6">
    <location>
        <begin position="148"/>
        <end position="170"/>
    </location>
</feature>
<dbReference type="InterPro" id="IPR015867">
    <property type="entry name" value="N-reg_PII/ATP_PRibTrfase_C"/>
</dbReference>
<evidence type="ECO:0000256" key="6">
    <source>
        <dbReference type="SAM" id="Phobius"/>
    </source>
</evidence>
<evidence type="ECO:0000256" key="2">
    <source>
        <dbReference type="ARBA" id="ARBA00022475"/>
    </source>
</evidence>
<gene>
    <name evidence="8" type="ORF">BHF71_06315</name>
</gene>
<evidence type="ECO:0000256" key="1">
    <source>
        <dbReference type="ARBA" id="ARBA00004651"/>
    </source>
</evidence>
<keyword evidence="2" id="KW-1003">Cell membrane</keyword>
<dbReference type="Pfam" id="PF02588">
    <property type="entry name" value="YitT_membrane"/>
    <property type="match status" value="1"/>
</dbReference>
<dbReference type="EMBL" id="MIJF01000007">
    <property type="protein sequence ID" value="OEG00135.1"/>
    <property type="molecule type" value="Genomic_DNA"/>
</dbReference>
<feature type="transmembrane region" description="Helical" evidence="6">
    <location>
        <begin position="59"/>
        <end position="77"/>
    </location>
</feature>
<sequence length="282" mass="30613">MKRHQVKERHLREYGLLISGSLIIALAFNLFLNPNGIAPGGVSGLSTIIEYKFGIEAAFTQWSLNIPLFIAGVIILGKRFGVKTATGSIILPMFVYLTRNLQPLTHQLLLAAVYGGLSVGIGLGLVFRGKASTGGTDLAAQIIHKFTGISLGVSVLVMDGLVVFTSGIVFGLENAMFALISLFITSKTIDMVQLGLNYSKLAYIISDKQEEISRAILSDLDRGVTILDGVGGYTREKRQVLMVVFQQKETTKLKEIVKLIDPLAFVIVTNTNEVLGEGFKNH</sequence>
<dbReference type="PANTHER" id="PTHR33545:SF9">
    <property type="entry name" value="UPF0750 MEMBRANE PROTEIN YITE"/>
    <property type="match status" value="1"/>
</dbReference>
<keyword evidence="5 6" id="KW-0472">Membrane</keyword>
<protein>
    <recommendedName>
        <fullName evidence="7">DUF2179 domain-containing protein</fullName>
    </recommendedName>
</protein>
<dbReference type="Pfam" id="PF10035">
    <property type="entry name" value="DUF2179"/>
    <property type="match status" value="1"/>
</dbReference>
<dbReference type="PIRSF" id="PIRSF006483">
    <property type="entry name" value="Membrane_protein_YitT"/>
    <property type="match status" value="1"/>
</dbReference>
<dbReference type="GO" id="GO:0005886">
    <property type="term" value="C:plasma membrane"/>
    <property type="evidence" value="ECO:0007669"/>
    <property type="project" value="UniProtKB-SubCell"/>
</dbReference>
<proteinExistence type="predicted"/>
<feature type="transmembrane region" description="Helical" evidence="6">
    <location>
        <begin position="84"/>
        <end position="102"/>
    </location>
</feature>
<evidence type="ECO:0000256" key="3">
    <source>
        <dbReference type="ARBA" id="ARBA00022692"/>
    </source>
</evidence>
<feature type="transmembrane region" description="Helical" evidence="6">
    <location>
        <begin position="108"/>
        <end position="127"/>
    </location>
</feature>
<dbReference type="InterPro" id="IPR019264">
    <property type="entry name" value="DUF2179"/>
</dbReference>
<dbReference type="Gene3D" id="3.30.70.120">
    <property type="match status" value="1"/>
</dbReference>
<evidence type="ECO:0000256" key="5">
    <source>
        <dbReference type="ARBA" id="ARBA00023136"/>
    </source>
</evidence>
<keyword evidence="9" id="KW-1185">Reference proteome</keyword>
<keyword evidence="3 6" id="KW-0812">Transmembrane</keyword>
<dbReference type="PANTHER" id="PTHR33545">
    <property type="entry name" value="UPF0750 MEMBRANE PROTEIN YITT-RELATED"/>
    <property type="match status" value="1"/>
</dbReference>
<evidence type="ECO:0000313" key="9">
    <source>
        <dbReference type="Proteomes" id="UP000243739"/>
    </source>
</evidence>
<accession>A0A1D2YWK5</accession>
<comment type="subcellular location">
    <subcellularLocation>
        <location evidence="1">Cell membrane</location>
        <topology evidence="1">Multi-pass membrane protein</topology>
    </subcellularLocation>
</comment>
<keyword evidence="4 6" id="KW-1133">Transmembrane helix</keyword>
<evidence type="ECO:0000259" key="7">
    <source>
        <dbReference type="Pfam" id="PF10035"/>
    </source>
</evidence>
<organism evidence="8 9">
    <name type="scientific">Vulcanibacillus modesticaldus</name>
    <dbReference type="NCBI Taxonomy" id="337097"/>
    <lineage>
        <taxon>Bacteria</taxon>
        <taxon>Bacillati</taxon>
        <taxon>Bacillota</taxon>
        <taxon>Bacilli</taxon>
        <taxon>Bacillales</taxon>
        <taxon>Bacillaceae</taxon>
        <taxon>Vulcanibacillus</taxon>
    </lineage>
</organism>
<dbReference type="RefSeq" id="WP_069656029.1">
    <property type="nucleotide sequence ID" value="NZ_MIJF01000007.1"/>
</dbReference>
<dbReference type="Proteomes" id="UP000243739">
    <property type="component" value="Unassembled WGS sequence"/>
</dbReference>
<dbReference type="InterPro" id="IPR051461">
    <property type="entry name" value="UPF0750_membrane"/>
</dbReference>
<feature type="transmembrane region" description="Helical" evidence="6">
    <location>
        <begin position="12"/>
        <end position="32"/>
    </location>
</feature>
<feature type="domain" description="DUF2179" evidence="7">
    <location>
        <begin position="222"/>
        <end position="276"/>
    </location>
</feature>
<dbReference type="OrthoDB" id="1758221at2"/>